<protein>
    <submittedName>
        <fullName evidence="2">Uncharacterized protein</fullName>
    </submittedName>
</protein>
<accession>A0A917DWN7</accession>
<gene>
    <name evidence="2" type="ORF">GCM10010911_37400</name>
</gene>
<dbReference type="RefSeq" id="WP_188993414.1">
    <property type="nucleotide sequence ID" value="NZ_BMHP01000002.1"/>
</dbReference>
<dbReference type="AlphaFoldDB" id="A0A917DWN7"/>
<name>A0A917DWN7_9BACL</name>
<evidence type="ECO:0000313" key="2">
    <source>
        <dbReference type="EMBL" id="GGD75915.1"/>
    </source>
</evidence>
<reference evidence="2" key="1">
    <citation type="journal article" date="2014" name="Int. J. Syst. Evol. Microbiol.">
        <title>Complete genome sequence of Corynebacterium casei LMG S-19264T (=DSM 44701T), isolated from a smear-ripened cheese.</title>
        <authorList>
            <consortium name="US DOE Joint Genome Institute (JGI-PGF)"/>
            <person name="Walter F."/>
            <person name="Albersmeier A."/>
            <person name="Kalinowski J."/>
            <person name="Ruckert C."/>
        </authorList>
    </citation>
    <scope>NUCLEOTIDE SEQUENCE</scope>
    <source>
        <strain evidence="2">CGMCC 1.15178</strain>
    </source>
</reference>
<sequence>MERQPVQTDQTAQPKIGASPDLPTSAGQAGRKSEPIENAHNGSMVQDEQDMKRLGNDMKGMKTNSQLEEEGLVPDPIQE</sequence>
<dbReference type="EMBL" id="BMHP01000002">
    <property type="protein sequence ID" value="GGD75915.1"/>
    <property type="molecule type" value="Genomic_DNA"/>
</dbReference>
<feature type="compositionally biased region" description="Acidic residues" evidence="1">
    <location>
        <begin position="67"/>
        <end position="79"/>
    </location>
</feature>
<evidence type="ECO:0000256" key="1">
    <source>
        <dbReference type="SAM" id="MobiDB-lite"/>
    </source>
</evidence>
<dbReference type="Proteomes" id="UP000612456">
    <property type="component" value="Unassembled WGS sequence"/>
</dbReference>
<organism evidence="2 3">
    <name type="scientific">Paenibacillus nasutitermitis</name>
    <dbReference type="NCBI Taxonomy" id="1652958"/>
    <lineage>
        <taxon>Bacteria</taxon>
        <taxon>Bacillati</taxon>
        <taxon>Bacillota</taxon>
        <taxon>Bacilli</taxon>
        <taxon>Bacillales</taxon>
        <taxon>Paenibacillaceae</taxon>
        <taxon>Paenibacillus</taxon>
    </lineage>
</organism>
<feature type="compositionally biased region" description="Basic and acidic residues" evidence="1">
    <location>
        <begin position="49"/>
        <end position="60"/>
    </location>
</feature>
<comment type="caution">
    <text evidence="2">The sequence shown here is derived from an EMBL/GenBank/DDBJ whole genome shotgun (WGS) entry which is preliminary data.</text>
</comment>
<feature type="compositionally biased region" description="Polar residues" evidence="1">
    <location>
        <begin position="1"/>
        <end position="13"/>
    </location>
</feature>
<reference evidence="2" key="2">
    <citation type="submission" date="2020-09" db="EMBL/GenBank/DDBJ databases">
        <authorList>
            <person name="Sun Q."/>
            <person name="Zhou Y."/>
        </authorList>
    </citation>
    <scope>NUCLEOTIDE SEQUENCE</scope>
    <source>
        <strain evidence="2">CGMCC 1.15178</strain>
    </source>
</reference>
<proteinExistence type="predicted"/>
<evidence type="ECO:0000313" key="3">
    <source>
        <dbReference type="Proteomes" id="UP000612456"/>
    </source>
</evidence>
<keyword evidence="3" id="KW-1185">Reference proteome</keyword>
<feature type="region of interest" description="Disordered" evidence="1">
    <location>
        <begin position="1"/>
        <end position="79"/>
    </location>
</feature>